<feature type="compositionally biased region" description="Low complexity" evidence="1">
    <location>
        <begin position="20"/>
        <end position="35"/>
    </location>
</feature>
<organism evidence="2 3">
    <name type="scientific">Halobacterium jilantaiense</name>
    <dbReference type="NCBI Taxonomy" id="355548"/>
    <lineage>
        <taxon>Archaea</taxon>
        <taxon>Methanobacteriati</taxon>
        <taxon>Methanobacteriota</taxon>
        <taxon>Stenosarchaea group</taxon>
        <taxon>Halobacteria</taxon>
        <taxon>Halobacteriales</taxon>
        <taxon>Halobacteriaceae</taxon>
        <taxon>Halobacterium</taxon>
    </lineage>
</organism>
<evidence type="ECO:0000256" key="1">
    <source>
        <dbReference type="SAM" id="MobiDB-lite"/>
    </source>
</evidence>
<dbReference type="RefSeq" id="WP_089669730.1">
    <property type="nucleotide sequence ID" value="NZ_FOJA01000001.1"/>
</dbReference>
<gene>
    <name evidence="2" type="ORF">SAMN04487945_2504</name>
</gene>
<feature type="region of interest" description="Disordered" evidence="1">
    <location>
        <begin position="1"/>
        <end position="35"/>
    </location>
</feature>
<feature type="compositionally biased region" description="Basic and acidic residues" evidence="1">
    <location>
        <begin position="1"/>
        <end position="10"/>
    </location>
</feature>
<evidence type="ECO:0000313" key="3">
    <source>
        <dbReference type="Proteomes" id="UP000198518"/>
    </source>
</evidence>
<evidence type="ECO:0000313" key="2">
    <source>
        <dbReference type="EMBL" id="SEW25065.1"/>
    </source>
</evidence>
<accession>A0A1I0QDC6</accession>
<protein>
    <submittedName>
        <fullName evidence="2">Uncharacterized protein</fullName>
    </submittedName>
</protein>
<sequence>MKTATERVEAPEPSLPPVDAPTDSDPPSTDVSWVDRCQRQFGDDDRRLRNLADDENCAFYDGV</sequence>
<dbReference type="AlphaFoldDB" id="A0A1I0QDC6"/>
<reference evidence="2 3" key="1">
    <citation type="submission" date="2016-10" db="EMBL/GenBank/DDBJ databases">
        <authorList>
            <person name="de Groot N.N."/>
        </authorList>
    </citation>
    <scope>NUCLEOTIDE SEQUENCE [LARGE SCALE GENOMIC DNA]</scope>
    <source>
        <strain evidence="2 3">CGMCC 1.5337</strain>
    </source>
</reference>
<dbReference type="Proteomes" id="UP000198518">
    <property type="component" value="Unassembled WGS sequence"/>
</dbReference>
<proteinExistence type="predicted"/>
<keyword evidence="3" id="KW-1185">Reference proteome</keyword>
<name>A0A1I0QDC6_9EURY</name>
<dbReference type="EMBL" id="FOJA01000001">
    <property type="protein sequence ID" value="SEW25065.1"/>
    <property type="molecule type" value="Genomic_DNA"/>
</dbReference>